<evidence type="ECO:0000313" key="2">
    <source>
        <dbReference type="EMBL" id="ASG64581.1"/>
    </source>
</evidence>
<dbReference type="AlphaFoldDB" id="A0A248KL44"/>
<keyword evidence="5" id="KW-1185">Reference proteome</keyword>
<feature type="chain" id="PRO_5044570138" evidence="1">
    <location>
        <begin position="20"/>
        <end position="117"/>
    </location>
</feature>
<name>A0A248KL44_9ENTR</name>
<accession>A0A248KL44</accession>
<dbReference type="EMBL" id="CP050321">
    <property type="protein sequence ID" value="QIR29710.1"/>
    <property type="molecule type" value="Genomic_DNA"/>
</dbReference>
<organism evidence="2 4">
    <name type="scientific">Kluyvera genomosp. 3</name>
    <dbReference type="NCBI Taxonomy" id="2774055"/>
    <lineage>
        <taxon>Bacteria</taxon>
        <taxon>Pseudomonadati</taxon>
        <taxon>Pseudomonadota</taxon>
        <taxon>Gammaproteobacteria</taxon>
        <taxon>Enterobacterales</taxon>
        <taxon>Enterobacteriaceae</taxon>
        <taxon>Kluyvera</taxon>
    </lineage>
</organism>
<dbReference type="KEGG" id="kgn:GY169_15135"/>
<dbReference type="Proteomes" id="UP000197098">
    <property type="component" value="Chromosome"/>
</dbReference>
<evidence type="ECO:0000256" key="1">
    <source>
        <dbReference type="SAM" id="SignalP"/>
    </source>
</evidence>
<dbReference type="Proteomes" id="UP000503580">
    <property type="component" value="Chromosome"/>
</dbReference>
<evidence type="ECO:0000313" key="4">
    <source>
        <dbReference type="Proteomes" id="UP000197098"/>
    </source>
</evidence>
<gene>
    <name evidence="2" type="ORF">CEW81_15520</name>
    <name evidence="3" type="ORF">GY169_15135</name>
</gene>
<dbReference type="EMBL" id="CP022114">
    <property type="protein sequence ID" value="ASG64581.1"/>
    <property type="molecule type" value="Genomic_DNA"/>
</dbReference>
<reference evidence="2 4" key="1">
    <citation type="submission" date="2017-06" db="EMBL/GenBank/DDBJ databases">
        <title>Origin of plasmid-mediated fosfomycin resistance gene fosA3.</title>
        <authorList>
            <person name="Ito R."/>
            <person name="Pacey M.P."/>
            <person name="Doi Y."/>
        </authorList>
    </citation>
    <scope>NUCLEOTIDE SEQUENCE [LARGE SCALE GENOMIC DNA]</scope>
    <source>
        <strain evidence="2 4">YDC799</strain>
    </source>
</reference>
<protein>
    <submittedName>
        <fullName evidence="2">Uncharacterized protein</fullName>
    </submittedName>
</protein>
<proteinExistence type="predicted"/>
<evidence type="ECO:0000313" key="5">
    <source>
        <dbReference type="Proteomes" id="UP000503580"/>
    </source>
</evidence>
<keyword evidence="1" id="KW-0732">Signal</keyword>
<feature type="signal peptide" evidence="1">
    <location>
        <begin position="1"/>
        <end position="19"/>
    </location>
</feature>
<accession>A0A6G9RS00</accession>
<reference evidence="3 5" key="2">
    <citation type="submission" date="2020-02" db="EMBL/GenBank/DDBJ databases">
        <title>Whole genome PO2S7.</title>
        <authorList>
            <person name="Singha K.M."/>
        </authorList>
    </citation>
    <scope>NUCLEOTIDE SEQUENCE [LARGE SCALE GENOMIC DNA]</scope>
    <source>
        <strain evidence="3 5">PO2S7</strain>
    </source>
</reference>
<sequence>MKNLLLLLSFILISPSSLALNFNSTALQLHCPSRGLVEVTLHVYGHVSELWQGHYEVGAGHRQDNGVEVVSFSNGDRLIHRSRSGEFLYRYAGKGTLQRCQKLSESPLHAQTLAYHH</sequence>
<evidence type="ECO:0000313" key="3">
    <source>
        <dbReference type="EMBL" id="QIR29710.1"/>
    </source>
</evidence>